<sequence length="93" mass="10284">MNSILDSLLGLLGFSSKDWWVKLTTVSPDCIYYFGPFETEAEAMQAKPGYIEDLEAEGTQEILTAVLHCKQPDQLTIELAGSTSNLSPAWSNR</sequence>
<protein>
    <submittedName>
        <fullName evidence="1">DUF1816 domain-containing protein</fullName>
    </submittedName>
</protein>
<evidence type="ECO:0000313" key="2">
    <source>
        <dbReference type="Proteomes" id="UP000636505"/>
    </source>
</evidence>
<evidence type="ECO:0000313" key="1">
    <source>
        <dbReference type="EMBL" id="MBE9079134.1"/>
    </source>
</evidence>
<comment type="caution">
    <text evidence="1">The sequence shown here is derived from an EMBL/GenBank/DDBJ whole genome shotgun (WGS) entry which is preliminary data.</text>
</comment>
<proteinExistence type="predicted"/>
<organism evidence="1 2">
    <name type="scientific">Vasconcelosia minhoensis LEGE 07310</name>
    <dbReference type="NCBI Taxonomy" id="915328"/>
    <lineage>
        <taxon>Bacteria</taxon>
        <taxon>Bacillati</taxon>
        <taxon>Cyanobacteriota</taxon>
        <taxon>Cyanophyceae</taxon>
        <taxon>Nodosilineales</taxon>
        <taxon>Cymatolegaceae</taxon>
        <taxon>Vasconcelosia</taxon>
        <taxon>Vasconcelosia minhoensis</taxon>
    </lineage>
</organism>
<dbReference type="Proteomes" id="UP000636505">
    <property type="component" value="Unassembled WGS sequence"/>
</dbReference>
<dbReference type="Pfam" id="PF08846">
    <property type="entry name" value="DUF1816"/>
    <property type="match status" value="1"/>
</dbReference>
<reference evidence="1" key="1">
    <citation type="submission" date="2020-10" db="EMBL/GenBank/DDBJ databases">
        <authorList>
            <person name="Castelo-Branco R."/>
            <person name="Eusebio N."/>
            <person name="Adriana R."/>
            <person name="Vieira A."/>
            <person name="Brugerolle De Fraissinette N."/>
            <person name="Rezende De Castro R."/>
            <person name="Schneider M.P."/>
            <person name="Vasconcelos V."/>
            <person name="Leao P.N."/>
        </authorList>
    </citation>
    <scope>NUCLEOTIDE SEQUENCE</scope>
    <source>
        <strain evidence="1">LEGE 07310</strain>
    </source>
</reference>
<dbReference type="RefSeq" id="WP_193909771.1">
    <property type="nucleotide sequence ID" value="NZ_JADEXG010000048.1"/>
</dbReference>
<dbReference type="InterPro" id="IPR014945">
    <property type="entry name" value="DUF1816"/>
</dbReference>
<accession>A0A8J7AR97</accession>
<name>A0A8J7AR97_9CYAN</name>
<keyword evidence="2" id="KW-1185">Reference proteome</keyword>
<gene>
    <name evidence="1" type="ORF">IQ241_17820</name>
</gene>
<dbReference type="EMBL" id="JADEXG010000048">
    <property type="protein sequence ID" value="MBE9079134.1"/>
    <property type="molecule type" value="Genomic_DNA"/>
</dbReference>
<dbReference type="AlphaFoldDB" id="A0A8J7AR97"/>